<protein>
    <recommendedName>
        <fullName evidence="5">Succinylglutamate desuccinylase/Aspartoacylase catalytic domain-containing protein</fullName>
    </recommendedName>
</protein>
<dbReference type="InterPro" id="IPR053138">
    <property type="entry name" value="N-alpha-Ac-DABA_deacetylase"/>
</dbReference>
<keyword evidence="2" id="KW-0479">Metal-binding</keyword>
<reference evidence="6 7" key="1">
    <citation type="submission" date="2018-02" db="EMBL/GenBank/DDBJ databases">
        <title>Genomic Encyclopedia of Archaeal and Bacterial Type Strains, Phase II (KMG-II): from individual species to whole genera.</title>
        <authorList>
            <person name="Goeker M."/>
        </authorList>
    </citation>
    <scope>NUCLEOTIDE SEQUENCE [LARGE SCALE GENOMIC DNA]</scope>
    <source>
        <strain evidence="6 7">DSM 3808</strain>
    </source>
</reference>
<dbReference type="Proteomes" id="UP000237749">
    <property type="component" value="Unassembled WGS sequence"/>
</dbReference>
<accession>A0A2S6HWW8</accession>
<organism evidence="6 7">
    <name type="scientific">Lacrimispora xylanisolvens</name>
    <dbReference type="NCBI Taxonomy" id="384636"/>
    <lineage>
        <taxon>Bacteria</taxon>
        <taxon>Bacillati</taxon>
        <taxon>Bacillota</taxon>
        <taxon>Clostridia</taxon>
        <taxon>Lachnospirales</taxon>
        <taxon>Lachnospiraceae</taxon>
        <taxon>Lacrimispora</taxon>
    </lineage>
</organism>
<gene>
    <name evidence="6" type="ORF">BXY41_102195</name>
</gene>
<dbReference type="Pfam" id="PF24827">
    <property type="entry name" value="AstE_AspA_cat"/>
    <property type="match status" value="1"/>
</dbReference>
<dbReference type="PANTHER" id="PTHR37326:SF1">
    <property type="entry name" value="BLL3975 PROTEIN"/>
    <property type="match status" value="1"/>
</dbReference>
<dbReference type="CDD" id="cd06253">
    <property type="entry name" value="M14_ASTE_ASPA-like"/>
    <property type="match status" value="1"/>
</dbReference>
<evidence type="ECO:0000313" key="6">
    <source>
        <dbReference type="EMBL" id="PPK82506.1"/>
    </source>
</evidence>
<dbReference type="EMBL" id="PTJA01000002">
    <property type="protein sequence ID" value="PPK82506.1"/>
    <property type="molecule type" value="Genomic_DNA"/>
</dbReference>
<evidence type="ECO:0000256" key="2">
    <source>
        <dbReference type="ARBA" id="ARBA00022723"/>
    </source>
</evidence>
<dbReference type="PANTHER" id="PTHR37326">
    <property type="entry name" value="BLL3975 PROTEIN"/>
    <property type="match status" value="1"/>
</dbReference>
<dbReference type="GO" id="GO:0016788">
    <property type="term" value="F:hydrolase activity, acting on ester bonds"/>
    <property type="evidence" value="ECO:0007669"/>
    <property type="project" value="InterPro"/>
</dbReference>
<keyword evidence="4" id="KW-0862">Zinc</keyword>
<keyword evidence="3" id="KW-0378">Hydrolase</keyword>
<dbReference type="RefSeq" id="WP_104435024.1">
    <property type="nucleotide sequence ID" value="NZ_PTJA01000002.1"/>
</dbReference>
<comment type="cofactor">
    <cofactor evidence="1">
        <name>Zn(2+)</name>
        <dbReference type="ChEBI" id="CHEBI:29105"/>
    </cofactor>
</comment>
<dbReference type="AlphaFoldDB" id="A0A2S6HWW8"/>
<sequence length="312" mass="34240">MIKTVASVGLPVGESWNIYKNRLVPEAVTGKEKRISIVTGVHGDELEGQFVCYEINRIIRENKDYLKGIVDIYPALNPLGIDSITRGLPGYDIDMNRIFPGDEEGAVSEHIASEIMADISGSDFCVDLHASNIFLREIPQIRMSEAYADKLIGYAKLMNVDLVWVYENAVVLDSTLSHGLNSIGVPTFVVEMGVGMRITKTYGKQLTEGILCLMKELGIWTGETVIPKEPMISYNRKLGLLHAESPGIFMPLVEHLGTVRENQPIGQILNPLTGTILEEVVSPIDGLVFTLREYPVVSAGSLLARVLGGEQA</sequence>
<feature type="domain" description="Succinylglutamate desuccinylase/Aspartoacylase catalytic" evidence="5">
    <location>
        <begin position="33"/>
        <end position="215"/>
    </location>
</feature>
<dbReference type="OrthoDB" id="9782876at2"/>
<evidence type="ECO:0000256" key="1">
    <source>
        <dbReference type="ARBA" id="ARBA00001947"/>
    </source>
</evidence>
<evidence type="ECO:0000259" key="5">
    <source>
        <dbReference type="Pfam" id="PF24827"/>
    </source>
</evidence>
<dbReference type="Gene3D" id="3.40.630.10">
    <property type="entry name" value="Zn peptidases"/>
    <property type="match status" value="1"/>
</dbReference>
<name>A0A2S6HWW8_9FIRM</name>
<proteinExistence type="predicted"/>
<evidence type="ECO:0000256" key="3">
    <source>
        <dbReference type="ARBA" id="ARBA00022801"/>
    </source>
</evidence>
<evidence type="ECO:0000256" key="4">
    <source>
        <dbReference type="ARBA" id="ARBA00022833"/>
    </source>
</evidence>
<dbReference type="SUPFAM" id="SSF53187">
    <property type="entry name" value="Zn-dependent exopeptidases"/>
    <property type="match status" value="1"/>
</dbReference>
<dbReference type="GO" id="GO:0046872">
    <property type="term" value="F:metal ion binding"/>
    <property type="evidence" value="ECO:0007669"/>
    <property type="project" value="UniProtKB-KW"/>
</dbReference>
<dbReference type="InterPro" id="IPR055438">
    <property type="entry name" value="AstE_AspA_cat"/>
</dbReference>
<evidence type="ECO:0000313" key="7">
    <source>
        <dbReference type="Proteomes" id="UP000237749"/>
    </source>
</evidence>
<comment type="caution">
    <text evidence="6">The sequence shown here is derived from an EMBL/GenBank/DDBJ whole genome shotgun (WGS) entry which is preliminary data.</text>
</comment>
<keyword evidence="7" id="KW-1185">Reference proteome</keyword>